<protein>
    <recommendedName>
        <fullName evidence="4">N-acetyltransferase domain-containing protein</fullName>
    </recommendedName>
</protein>
<dbReference type="Proteomes" id="UP000677054">
    <property type="component" value="Unassembled WGS sequence"/>
</dbReference>
<dbReference type="FunFam" id="3.40.630.30:FF:000064">
    <property type="entry name" value="GNAT family acetyltransferase"/>
    <property type="match status" value="1"/>
</dbReference>
<dbReference type="SUPFAM" id="SSF55729">
    <property type="entry name" value="Acyl-CoA N-acyltransferases (Nat)"/>
    <property type="match status" value="1"/>
</dbReference>
<dbReference type="InterPro" id="IPR000182">
    <property type="entry name" value="GNAT_dom"/>
</dbReference>
<feature type="domain" description="N-acetyltransferase" evidence="4">
    <location>
        <begin position="1"/>
        <end position="139"/>
    </location>
</feature>
<dbReference type="PROSITE" id="PS51186">
    <property type="entry name" value="GNAT"/>
    <property type="match status" value="1"/>
</dbReference>
<feature type="non-terminal residue" evidence="5">
    <location>
        <position position="146"/>
    </location>
</feature>
<evidence type="ECO:0000256" key="1">
    <source>
        <dbReference type="ARBA" id="ARBA00008694"/>
    </source>
</evidence>
<feature type="non-terminal residue" evidence="5">
    <location>
        <position position="1"/>
    </location>
</feature>
<dbReference type="EMBL" id="CAJPEV010000669">
    <property type="protein sequence ID" value="CAG0887453.1"/>
    <property type="molecule type" value="Genomic_DNA"/>
</dbReference>
<reference evidence="5" key="1">
    <citation type="submission" date="2020-11" db="EMBL/GenBank/DDBJ databases">
        <authorList>
            <person name="Tran Van P."/>
        </authorList>
    </citation>
    <scope>NUCLEOTIDE SEQUENCE</scope>
</reference>
<keyword evidence="3" id="KW-0012">Acyltransferase</keyword>
<dbReference type="AlphaFoldDB" id="A0A7R9A5X5"/>
<keyword evidence="6" id="KW-1185">Reference proteome</keyword>
<sequence>TLFPRTALERDGFESADPWFHCFVAEDPGVGLVGYMLFYYTYSTWDGRQAYLEDLYIKPSYRKSGVASRMLKSLAQHKRSIILSGVSIPQELLARGCSRLNFSVLNWNETAIDFYVKRGAVDLTRDEAWHVFRFRKPNLEELASKE</sequence>
<dbReference type="InterPro" id="IPR016181">
    <property type="entry name" value="Acyl_CoA_acyltransferase"/>
</dbReference>
<dbReference type="EMBL" id="LR900186">
    <property type="protein sequence ID" value="CAD7244604.1"/>
    <property type="molecule type" value="Genomic_DNA"/>
</dbReference>
<accession>A0A7R9A5X5</accession>
<dbReference type="InterPro" id="IPR051016">
    <property type="entry name" value="Diverse_Substrate_AcTransf"/>
</dbReference>
<name>A0A7R9A5X5_9CRUS</name>
<dbReference type="OrthoDB" id="7305308at2759"/>
<keyword evidence="2" id="KW-0808">Transferase</keyword>
<comment type="similarity">
    <text evidence="1">Belongs to the acetyltransferase family.</text>
</comment>
<proteinExistence type="inferred from homology"/>
<dbReference type="PANTHER" id="PTHR10545">
    <property type="entry name" value="DIAMINE N-ACETYLTRANSFERASE"/>
    <property type="match status" value="1"/>
</dbReference>
<dbReference type="Gene3D" id="3.40.630.30">
    <property type="match status" value="1"/>
</dbReference>
<evidence type="ECO:0000256" key="3">
    <source>
        <dbReference type="ARBA" id="ARBA00023315"/>
    </source>
</evidence>
<gene>
    <name evidence="5" type="ORF">DSTB1V02_LOCUS4498</name>
</gene>
<evidence type="ECO:0000313" key="6">
    <source>
        <dbReference type="Proteomes" id="UP000677054"/>
    </source>
</evidence>
<dbReference type="GO" id="GO:0008080">
    <property type="term" value="F:N-acetyltransferase activity"/>
    <property type="evidence" value="ECO:0007669"/>
    <property type="project" value="TreeGrafter"/>
</dbReference>
<dbReference type="PANTHER" id="PTHR10545:SF29">
    <property type="entry name" value="GH14572P-RELATED"/>
    <property type="match status" value="1"/>
</dbReference>
<evidence type="ECO:0000256" key="2">
    <source>
        <dbReference type="ARBA" id="ARBA00022679"/>
    </source>
</evidence>
<dbReference type="Pfam" id="PF00583">
    <property type="entry name" value="Acetyltransf_1"/>
    <property type="match status" value="1"/>
</dbReference>
<evidence type="ECO:0000259" key="4">
    <source>
        <dbReference type="PROSITE" id="PS51186"/>
    </source>
</evidence>
<organism evidence="5">
    <name type="scientific">Darwinula stevensoni</name>
    <dbReference type="NCBI Taxonomy" id="69355"/>
    <lineage>
        <taxon>Eukaryota</taxon>
        <taxon>Metazoa</taxon>
        <taxon>Ecdysozoa</taxon>
        <taxon>Arthropoda</taxon>
        <taxon>Crustacea</taxon>
        <taxon>Oligostraca</taxon>
        <taxon>Ostracoda</taxon>
        <taxon>Podocopa</taxon>
        <taxon>Podocopida</taxon>
        <taxon>Darwinulocopina</taxon>
        <taxon>Darwinuloidea</taxon>
        <taxon>Darwinulidae</taxon>
        <taxon>Darwinula</taxon>
    </lineage>
</organism>
<evidence type="ECO:0000313" key="5">
    <source>
        <dbReference type="EMBL" id="CAD7244604.1"/>
    </source>
</evidence>
<dbReference type="CDD" id="cd04301">
    <property type="entry name" value="NAT_SF"/>
    <property type="match status" value="1"/>
</dbReference>